<dbReference type="Proteomes" id="UP000606172">
    <property type="component" value="Unassembled WGS sequence"/>
</dbReference>
<name>A0A919RDF3_9ACTN</name>
<proteinExistence type="inferred from homology"/>
<dbReference type="GO" id="GO:0005506">
    <property type="term" value="F:iron ion binding"/>
    <property type="evidence" value="ECO:0007669"/>
    <property type="project" value="InterPro"/>
</dbReference>
<evidence type="ECO:0000313" key="4">
    <source>
        <dbReference type="Proteomes" id="UP000606172"/>
    </source>
</evidence>
<protein>
    <recommendedName>
        <fullName evidence="5">Cytochrome P450</fullName>
    </recommendedName>
</protein>
<dbReference type="InterPro" id="IPR050121">
    <property type="entry name" value="Cytochrome_P450_monoxygenase"/>
</dbReference>
<evidence type="ECO:0000313" key="3">
    <source>
        <dbReference type="EMBL" id="GII91870.1"/>
    </source>
</evidence>
<dbReference type="Pfam" id="PF00067">
    <property type="entry name" value="p450"/>
    <property type="match status" value="1"/>
</dbReference>
<keyword evidence="4" id="KW-1185">Reference proteome</keyword>
<dbReference type="PANTHER" id="PTHR24305">
    <property type="entry name" value="CYTOCHROME P450"/>
    <property type="match status" value="1"/>
</dbReference>
<dbReference type="InterPro" id="IPR001128">
    <property type="entry name" value="Cyt_P450"/>
</dbReference>
<dbReference type="GO" id="GO:0016705">
    <property type="term" value="F:oxidoreductase activity, acting on paired donors, with incorporation or reduction of molecular oxygen"/>
    <property type="evidence" value="ECO:0007669"/>
    <property type="project" value="InterPro"/>
</dbReference>
<dbReference type="GO" id="GO:0004497">
    <property type="term" value="F:monooxygenase activity"/>
    <property type="evidence" value="ECO:0007669"/>
    <property type="project" value="InterPro"/>
</dbReference>
<feature type="region of interest" description="Disordered" evidence="2">
    <location>
        <begin position="453"/>
        <end position="476"/>
    </location>
</feature>
<gene>
    <name evidence="3" type="ORF">Ssi02_21010</name>
</gene>
<feature type="compositionally biased region" description="Low complexity" evidence="2">
    <location>
        <begin position="453"/>
        <end position="467"/>
    </location>
</feature>
<comment type="similarity">
    <text evidence="1">Belongs to the cytochrome P450 family.</text>
</comment>
<dbReference type="AlphaFoldDB" id="A0A919RDF3"/>
<accession>A0A919RDF3</accession>
<organism evidence="3 4">
    <name type="scientific">Sinosporangium siamense</name>
    <dbReference type="NCBI Taxonomy" id="1367973"/>
    <lineage>
        <taxon>Bacteria</taxon>
        <taxon>Bacillati</taxon>
        <taxon>Actinomycetota</taxon>
        <taxon>Actinomycetes</taxon>
        <taxon>Streptosporangiales</taxon>
        <taxon>Streptosporangiaceae</taxon>
        <taxon>Sinosporangium</taxon>
    </lineage>
</organism>
<dbReference type="SUPFAM" id="SSF48264">
    <property type="entry name" value="Cytochrome P450"/>
    <property type="match status" value="1"/>
</dbReference>
<dbReference type="EMBL" id="BOOW01000012">
    <property type="protein sequence ID" value="GII91870.1"/>
    <property type="molecule type" value="Genomic_DNA"/>
</dbReference>
<dbReference type="RefSeq" id="WP_204024216.1">
    <property type="nucleotide sequence ID" value="NZ_BOOW01000012.1"/>
</dbReference>
<evidence type="ECO:0008006" key="5">
    <source>
        <dbReference type="Google" id="ProtNLM"/>
    </source>
</evidence>
<evidence type="ECO:0000256" key="1">
    <source>
        <dbReference type="ARBA" id="ARBA00010617"/>
    </source>
</evidence>
<dbReference type="PANTHER" id="PTHR24305:SF166">
    <property type="entry name" value="CYTOCHROME P450 12A4, MITOCHONDRIAL-RELATED"/>
    <property type="match status" value="1"/>
</dbReference>
<evidence type="ECO:0000256" key="2">
    <source>
        <dbReference type="SAM" id="MobiDB-lite"/>
    </source>
</evidence>
<dbReference type="InterPro" id="IPR036396">
    <property type="entry name" value="Cyt_P450_sf"/>
</dbReference>
<comment type="caution">
    <text evidence="3">The sequence shown here is derived from an EMBL/GenBank/DDBJ whole genome shotgun (WGS) entry which is preliminary data.</text>
</comment>
<reference evidence="3" key="1">
    <citation type="submission" date="2021-01" db="EMBL/GenBank/DDBJ databases">
        <title>Whole genome shotgun sequence of Sinosporangium siamense NBRC 109515.</title>
        <authorList>
            <person name="Komaki H."/>
            <person name="Tamura T."/>
        </authorList>
    </citation>
    <scope>NUCLEOTIDE SEQUENCE</scope>
    <source>
        <strain evidence="3">NBRC 109515</strain>
    </source>
</reference>
<dbReference type="Gene3D" id="1.10.630.10">
    <property type="entry name" value="Cytochrome P450"/>
    <property type="match status" value="1"/>
</dbReference>
<dbReference type="GO" id="GO:0020037">
    <property type="term" value="F:heme binding"/>
    <property type="evidence" value="ECO:0007669"/>
    <property type="project" value="InterPro"/>
</dbReference>
<sequence length="476" mass="51290">MAKAIPRATALENVMFSLTYTIPGLLRGAFATQPKGMDIVAKFDANRRANEFVSKLRVRYGGRSIWTRGPVGPVLLVLSQGDIKRVLSASDHVFSLASPEKVRGLSLFQPASLVLSAGEQRDDRKAFNEFVLAAGDRVHPLADRFLTVIADEMDVLLAGVGVGTLTRSAFDHAFARAARRILFGEAARNDVRLGNLLRALRMEANWLGLRPWRNRRNQALLDRMNAKIRSYAATADSGSLVGMFAGAPKTAKTDPAGQVSHWMMAFDVFGVGIMQALAMLAIHPAKAAEAAEEIRSAEQAHGAGTVAAVTAMPYLKASLLEGLRLWAPVPTLMRVTTEPIDWHGDKLPAGTNVMIPASLHHRNPQLAYADRFAPEAWISGEAGDDWWINPFSRGRGQCPGASLALLVGPAVLAALLRDRRVELLEPEIRAGRPLPLTINASKLRFGVHLAGPAAPAEPVPEARQAEAGASTEPSQG</sequence>